<reference evidence="1" key="1">
    <citation type="submission" date="2021-06" db="EMBL/GenBank/DDBJ databases">
        <authorList>
            <person name="Kallberg Y."/>
            <person name="Tangrot J."/>
            <person name="Rosling A."/>
        </authorList>
    </citation>
    <scope>NUCLEOTIDE SEQUENCE</scope>
    <source>
        <strain evidence="1">28 12/20/2015</strain>
    </source>
</reference>
<accession>A0ACA9LBD9</accession>
<name>A0ACA9LBD9_9GLOM</name>
<organism evidence="1 2">
    <name type="scientific">Cetraspora pellucida</name>
    <dbReference type="NCBI Taxonomy" id="1433469"/>
    <lineage>
        <taxon>Eukaryota</taxon>
        <taxon>Fungi</taxon>
        <taxon>Fungi incertae sedis</taxon>
        <taxon>Mucoromycota</taxon>
        <taxon>Glomeromycotina</taxon>
        <taxon>Glomeromycetes</taxon>
        <taxon>Diversisporales</taxon>
        <taxon>Gigasporaceae</taxon>
        <taxon>Cetraspora</taxon>
    </lineage>
</organism>
<dbReference type="EMBL" id="CAJVPW010003045">
    <property type="protein sequence ID" value="CAG8517583.1"/>
    <property type="molecule type" value="Genomic_DNA"/>
</dbReference>
<keyword evidence="2" id="KW-1185">Reference proteome</keyword>
<gene>
    <name evidence="1" type="ORF">SPELUC_LOCUS3775</name>
</gene>
<comment type="caution">
    <text evidence="1">The sequence shown here is derived from an EMBL/GenBank/DDBJ whole genome shotgun (WGS) entry which is preliminary data.</text>
</comment>
<sequence>MPQILSCRAIAKQKRRFTEKIIHKSVSKKNKNYIRLENTKIFNLSQHISKRHDLGHMNIKCVHCNALYWYNKCLTSSSYNHLKFNTCCLHEKVILSLLQDSLLLLHQLFKGQDECSKEFKNNIHQYNAANAFTSFGTNIDKSILDGCGPYNFCINSELYHLTGSLLPESSVGATYIQLYIYDPEVAHYLRIG</sequence>
<dbReference type="Proteomes" id="UP000789366">
    <property type="component" value="Unassembled WGS sequence"/>
</dbReference>
<evidence type="ECO:0000313" key="1">
    <source>
        <dbReference type="EMBL" id="CAG8517583.1"/>
    </source>
</evidence>
<evidence type="ECO:0000313" key="2">
    <source>
        <dbReference type="Proteomes" id="UP000789366"/>
    </source>
</evidence>
<proteinExistence type="predicted"/>
<protein>
    <submittedName>
        <fullName evidence="1">17188_t:CDS:1</fullName>
    </submittedName>
</protein>